<dbReference type="RefSeq" id="WP_125031262.1">
    <property type="nucleotide sequence ID" value="NZ_JAPXVP010000011.1"/>
</dbReference>
<feature type="signal peptide" evidence="1">
    <location>
        <begin position="1"/>
        <end position="22"/>
    </location>
</feature>
<name>A0A425XYZ4_9BACT</name>
<dbReference type="Proteomes" id="UP000285794">
    <property type="component" value="Unassembled WGS sequence"/>
</dbReference>
<keyword evidence="3" id="KW-1185">Reference proteome</keyword>
<reference evidence="2 3" key="1">
    <citation type="submission" date="2018-07" db="EMBL/GenBank/DDBJ databases">
        <title>Draft genome sequence of Ancylomarina sp. M1P.</title>
        <authorList>
            <person name="Yadav S."/>
            <person name="Villanueva L."/>
            <person name="Damste J.S.S."/>
        </authorList>
    </citation>
    <scope>NUCLEOTIDE SEQUENCE [LARGE SCALE GENOMIC DNA]</scope>
    <source>
        <strain evidence="2 3">M1P</strain>
    </source>
</reference>
<evidence type="ECO:0000313" key="2">
    <source>
        <dbReference type="EMBL" id="RRG20400.1"/>
    </source>
</evidence>
<dbReference type="AlphaFoldDB" id="A0A425XYZ4"/>
<organism evidence="2 3">
    <name type="scientific">Ancylomarina euxinus</name>
    <dbReference type="NCBI Taxonomy" id="2283627"/>
    <lineage>
        <taxon>Bacteria</taxon>
        <taxon>Pseudomonadati</taxon>
        <taxon>Bacteroidota</taxon>
        <taxon>Bacteroidia</taxon>
        <taxon>Marinilabiliales</taxon>
        <taxon>Marinifilaceae</taxon>
        <taxon>Ancylomarina</taxon>
    </lineage>
</organism>
<keyword evidence="1" id="KW-0732">Signal</keyword>
<feature type="chain" id="PRO_5019232300" description="DUF3575 domain-containing protein" evidence="1">
    <location>
        <begin position="23"/>
        <end position="174"/>
    </location>
</feature>
<evidence type="ECO:0000313" key="3">
    <source>
        <dbReference type="Proteomes" id="UP000285794"/>
    </source>
</evidence>
<sequence>MKEIRIVSLVGLCLFLSVMAYSQENDDDLRRIMERKNNIDLSIGGTGLFASVNYNRMIFVKTNYFVNASVGIGTVPLNGGIAIPHQVTFNLGKKSSFLELGIGGTCWSGKSNASGYTETLNSYQLSPIIGWRKHFGNNLIFRVYANPLFRISGEYYIEDYSVIPYLGISLGYSF</sequence>
<protein>
    <recommendedName>
        <fullName evidence="4">DUF3575 domain-containing protein</fullName>
    </recommendedName>
</protein>
<evidence type="ECO:0008006" key="4">
    <source>
        <dbReference type="Google" id="ProtNLM"/>
    </source>
</evidence>
<accession>A0A425XYZ4</accession>
<evidence type="ECO:0000256" key="1">
    <source>
        <dbReference type="SAM" id="SignalP"/>
    </source>
</evidence>
<proteinExistence type="predicted"/>
<gene>
    <name evidence="2" type="ORF">DWB61_12705</name>
</gene>
<dbReference type="EMBL" id="QQWG01000013">
    <property type="protein sequence ID" value="RRG20400.1"/>
    <property type="molecule type" value="Genomic_DNA"/>
</dbReference>
<dbReference type="OrthoDB" id="966005at2"/>
<comment type="caution">
    <text evidence="2">The sequence shown here is derived from an EMBL/GenBank/DDBJ whole genome shotgun (WGS) entry which is preliminary data.</text>
</comment>